<reference evidence="3 4" key="1">
    <citation type="submission" date="2019-04" db="EMBL/GenBank/DDBJ databases">
        <authorList>
            <person name="Alioto T."/>
            <person name="Alioto T."/>
        </authorList>
    </citation>
    <scope>NUCLEOTIDE SEQUENCE [LARGE SCALE GENOMIC DNA]</scope>
</reference>
<protein>
    <submittedName>
        <fullName evidence="3">Uncharacterized protein</fullName>
    </submittedName>
</protein>
<keyword evidence="4" id="KW-1185">Reference proteome</keyword>
<dbReference type="Proteomes" id="UP000662637">
    <property type="component" value="Unassembled WGS sequence"/>
</dbReference>
<dbReference type="Proteomes" id="UP000335636">
    <property type="component" value="Unassembled WGS sequence"/>
</dbReference>
<evidence type="ECO:0000256" key="1">
    <source>
        <dbReference type="SAM" id="MobiDB-lite"/>
    </source>
</evidence>
<dbReference type="EMBL" id="WJEC01000041">
    <property type="protein sequence ID" value="KAF7486500.1"/>
    <property type="molecule type" value="Genomic_DNA"/>
</dbReference>
<gene>
    <name evidence="2" type="ORF">GHT09_001508</name>
    <name evidence="3" type="ORF">MONAX_5E027910</name>
</gene>
<evidence type="ECO:0000313" key="3">
    <source>
        <dbReference type="EMBL" id="VTJ62776.1"/>
    </source>
</evidence>
<feature type="compositionally biased region" description="Low complexity" evidence="1">
    <location>
        <begin position="73"/>
        <end position="92"/>
    </location>
</feature>
<accession>A0A5E4B145</accession>
<feature type="compositionally biased region" description="Low complexity" evidence="1">
    <location>
        <begin position="143"/>
        <end position="164"/>
    </location>
</feature>
<organism evidence="3 4">
    <name type="scientific">Marmota monax</name>
    <name type="common">Woodchuck</name>
    <dbReference type="NCBI Taxonomy" id="9995"/>
    <lineage>
        <taxon>Eukaryota</taxon>
        <taxon>Metazoa</taxon>
        <taxon>Chordata</taxon>
        <taxon>Craniata</taxon>
        <taxon>Vertebrata</taxon>
        <taxon>Euteleostomi</taxon>
        <taxon>Mammalia</taxon>
        <taxon>Eutheria</taxon>
        <taxon>Euarchontoglires</taxon>
        <taxon>Glires</taxon>
        <taxon>Rodentia</taxon>
        <taxon>Sciuromorpha</taxon>
        <taxon>Sciuridae</taxon>
        <taxon>Xerinae</taxon>
        <taxon>Marmotini</taxon>
        <taxon>Marmota</taxon>
    </lineage>
</organism>
<feature type="region of interest" description="Disordered" evidence="1">
    <location>
        <begin position="112"/>
        <end position="183"/>
    </location>
</feature>
<name>A0A5E4B145_MARMO</name>
<dbReference type="AlphaFoldDB" id="A0A5E4B145"/>
<feature type="compositionally biased region" description="Low complexity" evidence="1">
    <location>
        <begin position="51"/>
        <end position="62"/>
    </location>
</feature>
<evidence type="ECO:0000313" key="4">
    <source>
        <dbReference type="Proteomes" id="UP000335636"/>
    </source>
</evidence>
<proteinExistence type="predicted"/>
<reference evidence="2" key="2">
    <citation type="submission" date="2020-08" db="EMBL/GenBank/DDBJ databases">
        <authorList>
            <person name="Shumante A."/>
            <person name="Zimin A.V."/>
            <person name="Puiu D."/>
            <person name="Salzberg S.L."/>
        </authorList>
    </citation>
    <scope>NUCLEOTIDE SEQUENCE</scope>
    <source>
        <strain evidence="2">WC2-LM</strain>
        <tissue evidence="2">Liver</tissue>
    </source>
</reference>
<dbReference type="EMBL" id="CABDUW010000209">
    <property type="protein sequence ID" value="VTJ62776.1"/>
    <property type="molecule type" value="Genomic_DNA"/>
</dbReference>
<feature type="region of interest" description="Disordered" evidence="1">
    <location>
        <begin position="22"/>
        <end position="94"/>
    </location>
</feature>
<evidence type="ECO:0000313" key="2">
    <source>
        <dbReference type="EMBL" id="KAF7486500.1"/>
    </source>
</evidence>
<sequence>MPEPRGRDCALLSASAAAAAAAKDAQQTMRGPAGTANRLNRRLNRRPPGTARRASACPAAAYPRRRALPAPGPRSLSAAAATSSARVSGSSAQRRRLRRLLPWWRSRLRSPLRRRRRRARDAAERTHWPGRGAGPRLLGNGKPAPRSPRAPSTRALPHLRAPASARRRRAAPPPAPTAHLGARKEHALAAATCTCEPVLT</sequence>